<evidence type="ECO:0000256" key="2">
    <source>
        <dbReference type="ARBA" id="ARBA00004236"/>
    </source>
</evidence>
<dbReference type="CDD" id="cd00082">
    <property type="entry name" value="HisKA"/>
    <property type="match status" value="1"/>
</dbReference>
<dbReference type="InterPro" id="IPR036097">
    <property type="entry name" value="HisK_dim/P_sf"/>
</dbReference>
<dbReference type="InterPro" id="IPR050428">
    <property type="entry name" value="TCS_sensor_his_kinase"/>
</dbReference>
<dbReference type="Gene3D" id="3.30.565.10">
    <property type="entry name" value="Histidine kinase-like ATPase, C-terminal domain"/>
    <property type="match status" value="1"/>
</dbReference>
<evidence type="ECO:0000256" key="5">
    <source>
        <dbReference type="ARBA" id="ARBA00022679"/>
    </source>
</evidence>
<evidence type="ECO:0000256" key="7">
    <source>
        <dbReference type="ARBA" id="ARBA00022777"/>
    </source>
</evidence>
<keyword evidence="10" id="KW-0472">Membrane</keyword>
<evidence type="ECO:0000256" key="9">
    <source>
        <dbReference type="ARBA" id="ARBA00023012"/>
    </source>
</evidence>
<dbReference type="EC" id="2.7.13.3" evidence="3"/>
<dbReference type="SUPFAM" id="SSF55874">
    <property type="entry name" value="ATPase domain of HSP90 chaperone/DNA topoisomerase II/histidine kinase"/>
    <property type="match status" value="1"/>
</dbReference>
<keyword evidence="5" id="KW-0808">Transferase</keyword>
<protein>
    <recommendedName>
        <fullName evidence="3">histidine kinase</fullName>
        <ecNumber evidence="3">2.7.13.3</ecNumber>
    </recommendedName>
</protein>
<evidence type="ECO:0000256" key="8">
    <source>
        <dbReference type="ARBA" id="ARBA00022989"/>
    </source>
</evidence>
<dbReference type="PANTHER" id="PTHR45436">
    <property type="entry name" value="SENSOR HISTIDINE KINASE YKOH"/>
    <property type="match status" value="1"/>
</dbReference>
<keyword evidence="7 13" id="KW-0418">Kinase</keyword>
<dbReference type="InterPro" id="IPR003660">
    <property type="entry name" value="HAMP_dom"/>
</dbReference>
<gene>
    <name evidence="13" type="ORF">JOE69_001422</name>
</gene>
<evidence type="ECO:0000313" key="13">
    <source>
        <dbReference type="EMBL" id="MDR6269184.1"/>
    </source>
</evidence>
<evidence type="ECO:0000259" key="12">
    <source>
        <dbReference type="PROSITE" id="PS50885"/>
    </source>
</evidence>
<accession>A0ABU1J9T8</accession>
<evidence type="ECO:0000256" key="10">
    <source>
        <dbReference type="SAM" id="Phobius"/>
    </source>
</evidence>
<dbReference type="Gene3D" id="1.10.287.130">
    <property type="match status" value="1"/>
</dbReference>
<feature type="domain" description="Histidine kinase" evidence="11">
    <location>
        <begin position="226"/>
        <end position="426"/>
    </location>
</feature>
<keyword evidence="4" id="KW-0597">Phosphoprotein</keyword>
<dbReference type="InterPro" id="IPR005467">
    <property type="entry name" value="His_kinase_dom"/>
</dbReference>
<evidence type="ECO:0000259" key="11">
    <source>
        <dbReference type="PROSITE" id="PS50109"/>
    </source>
</evidence>
<dbReference type="GO" id="GO:0016301">
    <property type="term" value="F:kinase activity"/>
    <property type="evidence" value="ECO:0007669"/>
    <property type="project" value="UniProtKB-KW"/>
</dbReference>
<dbReference type="SUPFAM" id="SSF158472">
    <property type="entry name" value="HAMP domain-like"/>
    <property type="match status" value="1"/>
</dbReference>
<proteinExistence type="predicted"/>
<feature type="domain" description="HAMP" evidence="12">
    <location>
        <begin position="166"/>
        <end position="218"/>
    </location>
</feature>
<dbReference type="SMART" id="SM00387">
    <property type="entry name" value="HATPase_c"/>
    <property type="match status" value="1"/>
</dbReference>
<comment type="catalytic activity">
    <reaction evidence="1">
        <text>ATP + protein L-histidine = ADP + protein N-phospho-L-histidine.</text>
        <dbReference type="EC" id="2.7.13.3"/>
    </reaction>
</comment>
<name>A0ABU1J9T8_9MICC</name>
<organism evidence="13 14">
    <name type="scientific">Arthrobacter russicus</name>
    <dbReference type="NCBI Taxonomy" id="172040"/>
    <lineage>
        <taxon>Bacteria</taxon>
        <taxon>Bacillati</taxon>
        <taxon>Actinomycetota</taxon>
        <taxon>Actinomycetes</taxon>
        <taxon>Micrococcales</taxon>
        <taxon>Micrococcaceae</taxon>
        <taxon>Arthrobacter</taxon>
    </lineage>
</organism>
<evidence type="ECO:0000256" key="4">
    <source>
        <dbReference type="ARBA" id="ARBA00022553"/>
    </source>
</evidence>
<dbReference type="RefSeq" id="WP_309797302.1">
    <property type="nucleotide sequence ID" value="NZ_BAAAHY010000001.1"/>
</dbReference>
<keyword evidence="14" id="KW-1185">Reference proteome</keyword>
<dbReference type="InterPro" id="IPR003661">
    <property type="entry name" value="HisK_dim/P_dom"/>
</dbReference>
<dbReference type="SMART" id="SM00304">
    <property type="entry name" value="HAMP"/>
    <property type="match status" value="1"/>
</dbReference>
<dbReference type="InterPro" id="IPR036890">
    <property type="entry name" value="HATPase_C_sf"/>
</dbReference>
<comment type="subcellular location">
    <subcellularLocation>
        <location evidence="2">Cell membrane</location>
    </subcellularLocation>
</comment>
<dbReference type="PROSITE" id="PS50109">
    <property type="entry name" value="HIS_KIN"/>
    <property type="match status" value="1"/>
</dbReference>
<comment type="caution">
    <text evidence="13">The sequence shown here is derived from an EMBL/GenBank/DDBJ whole genome shotgun (WGS) entry which is preliminary data.</text>
</comment>
<evidence type="ECO:0000256" key="1">
    <source>
        <dbReference type="ARBA" id="ARBA00000085"/>
    </source>
</evidence>
<dbReference type="Pfam" id="PF00672">
    <property type="entry name" value="HAMP"/>
    <property type="match status" value="1"/>
</dbReference>
<dbReference type="InterPro" id="IPR003594">
    <property type="entry name" value="HATPase_dom"/>
</dbReference>
<evidence type="ECO:0000313" key="14">
    <source>
        <dbReference type="Proteomes" id="UP001185069"/>
    </source>
</evidence>
<dbReference type="CDD" id="cd06225">
    <property type="entry name" value="HAMP"/>
    <property type="match status" value="1"/>
</dbReference>
<keyword evidence="9" id="KW-0902">Two-component regulatory system</keyword>
<dbReference type="Proteomes" id="UP001185069">
    <property type="component" value="Unassembled WGS sequence"/>
</dbReference>
<evidence type="ECO:0000256" key="6">
    <source>
        <dbReference type="ARBA" id="ARBA00022692"/>
    </source>
</evidence>
<dbReference type="Pfam" id="PF02518">
    <property type="entry name" value="HATPase_c"/>
    <property type="match status" value="1"/>
</dbReference>
<reference evidence="13 14" key="1">
    <citation type="submission" date="2023-07" db="EMBL/GenBank/DDBJ databases">
        <title>Sequencing the genomes of 1000 actinobacteria strains.</title>
        <authorList>
            <person name="Klenk H.-P."/>
        </authorList>
    </citation>
    <scope>NUCLEOTIDE SEQUENCE [LARGE SCALE GENOMIC DNA]</scope>
    <source>
        <strain evidence="13 14">DSM 14555</strain>
    </source>
</reference>
<dbReference type="PROSITE" id="PS50885">
    <property type="entry name" value="HAMP"/>
    <property type="match status" value="1"/>
</dbReference>
<keyword evidence="6 10" id="KW-0812">Transmembrane</keyword>
<dbReference type="SUPFAM" id="SSF47384">
    <property type="entry name" value="Homodimeric domain of signal transducing histidine kinase"/>
    <property type="match status" value="1"/>
</dbReference>
<evidence type="ECO:0000256" key="3">
    <source>
        <dbReference type="ARBA" id="ARBA00012438"/>
    </source>
</evidence>
<keyword evidence="8 10" id="KW-1133">Transmembrane helix</keyword>
<dbReference type="EMBL" id="JAVDQF010000001">
    <property type="protein sequence ID" value="MDR6269184.1"/>
    <property type="molecule type" value="Genomic_DNA"/>
</dbReference>
<dbReference type="PANTHER" id="PTHR45436:SF5">
    <property type="entry name" value="SENSOR HISTIDINE KINASE TRCS"/>
    <property type="match status" value="1"/>
</dbReference>
<feature type="transmembrane region" description="Helical" evidence="10">
    <location>
        <begin position="143"/>
        <end position="162"/>
    </location>
</feature>
<sequence length="429" mass="44842">MKGRILTLTAAAMSIVLLAFSVPLAISIWNGAASRALAEANAQIQYLGELMVTVDAAALDLAVKGINSGGQQVTVYLSDGSRLGNPAEASKAVELAKTGRSLTAETKGGAEVLYAVTDRSNGISVIRSFVPDQVLRAGVVQSWLWLAVLALVLFLGGLLLAAKLAGTLLRPIEDLVRVSQRVAAGDLDARVEVSGPEEIRSLGQAHNDLTRRIRVLLQEERERSADLSHRLRTPLTSLQLEIDSVKDAELAERLTERALALEDAVSHSIAQARLSGSGSEAGTESSAAEIIAERLRFWSPLAADTGRTVSAGELPAISVPVGPEEFAACIDAAFQNFFMHTPSGSSLEISMVAGAAEDLLLIRDDGPGLPGAGGREVLRRGVSGSGSTGLGLDIIARTAERTGGRLELADSPSGGAELRIIFGRSSSGL</sequence>